<dbReference type="CDD" id="cd05402">
    <property type="entry name" value="NT_PAP_TUTase"/>
    <property type="match status" value="1"/>
</dbReference>
<dbReference type="InterPro" id="IPR011068">
    <property type="entry name" value="NuclTrfase_I-like_C"/>
</dbReference>
<reference evidence="20 21" key="1">
    <citation type="journal article" date="2018" name="Nat. Ecol. Evol.">
        <title>Pezizomycetes genomes reveal the molecular basis of ectomycorrhizal truffle lifestyle.</title>
        <authorList>
            <person name="Murat C."/>
            <person name="Payen T."/>
            <person name="Noel B."/>
            <person name="Kuo A."/>
            <person name="Morin E."/>
            <person name="Chen J."/>
            <person name="Kohler A."/>
            <person name="Krizsan K."/>
            <person name="Balestrini R."/>
            <person name="Da Silva C."/>
            <person name="Montanini B."/>
            <person name="Hainaut M."/>
            <person name="Levati E."/>
            <person name="Barry K.W."/>
            <person name="Belfiori B."/>
            <person name="Cichocki N."/>
            <person name="Clum A."/>
            <person name="Dockter R.B."/>
            <person name="Fauchery L."/>
            <person name="Guy J."/>
            <person name="Iotti M."/>
            <person name="Le Tacon F."/>
            <person name="Lindquist E.A."/>
            <person name="Lipzen A."/>
            <person name="Malagnac F."/>
            <person name="Mello A."/>
            <person name="Molinier V."/>
            <person name="Miyauchi S."/>
            <person name="Poulain J."/>
            <person name="Riccioni C."/>
            <person name="Rubini A."/>
            <person name="Sitrit Y."/>
            <person name="Splivallo R."/>
            <person name="Traeger S."/>
            <person name="Wang M."/>
            <person name="Zifcakova L."/>
            <person name="Wipf D."/>
            <person name="Zambonelli A."/>
            <person name="Paolocci F."/>
            <person name="Nowrousian M."/>
            <person name="Ottonello S."/>
            <person name="Baldrian P."/>
            <person name="Spatafora J.W."/>
            <person name="Henrissat B."/>
            <person name="Nagy L.G."/>
            <person name="Aury J.M."/>
            <person name="Wincker P."/>
            <person name="Grigoriev I.V."/>
            <person name="Bonfante P."/>
            <person name="Martin F.M."/>
        </authorList>
    </citation>
    <scope>NUCLEOTIDE SEQUENCE [LARGE SCALE GENOMIC DNA]</scope>
    <source>
        <strain evidence="20 21">ATCC MYA-4762</strain>
    </source>
</reference>
<dbReference type="FunCoup" id="A0A3N4M2K8">
    <property type="interactions" value="1001"/>
</dbReference>
<name>A0A3N4M2K8_9PEZI</name>
<evidence type="ECO:0000256" key="5">
    <source>
        <dbReference type="ARBA" id="ARBA00022679"/>
    </source>
</evidence>
<dbReference type="Proteomes" id="UP000267821">
    <property type="component" value="Unassembled WGS sequence"/>
</dbReference>
<dbReference type="GO" id="GO:0006397">
    <property type="term" value="P:mRNA processing"/>
    <property type="evidence" value="ECO:0007669"/>
    <property type="project" value="UniProtKB-KW"/>
</dbReference>
<feature type="domain" description="Poly(A) polymerase nucleotidyltransferase" evidence="19">
    <location>
        <begin position="10"/>
        <end position="203"/>
    </location>
</feature>
<feature type="binding site" evidence="15">
    <location>
        <position position="104"/>
    </location>
    <ligand>
        <name>Mg(2+)</name>
        <dbReference type="ChEBI" id="CHEBI:18420"/>
        <label>2</label>
        <note>catalytic</note>
    </ligand>
</feature>
<evidence type="ECO:0000256" key="8">
    <source>
        <dbReference type="ARBA" id="ARBA00022840"/>
    </source>
</evidence>
<feature type="region of interest" description="Disordered" evidence="16">
    <location>
        <begin position="443"/>
        <end position="468"/>
    </location>
</feature>
<dbReference type="PANTHER" id="PTHR10682">
    <property type="entry name" value="POLY A POLYMERASE"/>
    <property type="match status" value="1"/>
</dbReference>
<feature type="domain" description="Poly(A) polymerase RNA-binding" evidence="17">
    <location>
        <begin position="355"/>
        <end position="540"/>
    </location>
</feature>
<dbReference type="STRING" id="1051890.A0A3N4M2K8"/>
<evidence type="ECO:0000259" key="18">
    <source>
        <dbReference type="Pfam" id="PF04928"/>
    </source>
</evidence>
<evidence type="ECO:0000256" key="4">
    <source>
        <dbReference type="ARBA" id="ARBA00022664"/>
    </source>
</evidence>
<comment type="cofactor">
    <cofactor evidence="1">
        <name>Mn(2+)</name>
        <dbReference type="ChEBI" id="CHEBI:29035"/>
    </cofactor>
</comment>
<evidence type="ECO:0000313" key="20">
    <source>
        <dbReference type="EMBL" id="RPB29257.1"/>
    </source>
</evidence>
<feature type="binding site" evidence="14">
    <location>
        <position position="226"/>
    </location>
    <ligand>
        <name>ATP</name>
        <dbReference type="ChEBI" id="CHEBI:30616"/>
    </ligand>
</feature>
<dbReference type="PIRSF" id="PIRSF018425">
    <property type="entry name" value="PolyA_polymerase"/>
    <property type="match status" value="1"/>
</dbReference>
<dbReference type="InterPro" id="IPR043519">
    <property type="entry name" value="NT_sf"/>
</dbReference>
<dbReference type="EMBL" id="ML121528">
    <property type="protein sequence ID" value="RPB29257.1"/>
    <property type="molecule type" value="Genomic_DNA"/>
</dbReference>
<comment type="catalytic activity">
    <reaction evidence="13">
        <text>RNA(n) + ATP = RNA(n)-3'-adenine ribonucleotide + diphosphate</text>
        <dbReference type="Rhea" id="RHEA:11332"/>
        <dbReference type="Rhea" id="RHEA-COMP:14527"/>
        <dbReference type="Rhea" id="RHEA-COMP:17347"/>
        <dbReference type="ChEBI" id="CHEBI:30616"/>
        <dbReference type="ChEBI" id="CHEBI:33019"/>
        <dbReference type="ChEBI" id="CHEBI:140395"/>
        <dbReference type="ChEBI" id="CHEBI:173115"/>
        <dbReference type="EC" id="2.7.7.19"/>
    </reaction>
</comment>
<feature type="binding site" evidence="14">
    <location>
        <begin position="89"/>
        <end position="91"/>
    </location>
    <ligand>
        <name>ATP</name>
        <dbReference type="ChEBI" id="CHEBI:30616"/>
    </ligand>
</feature>
<keyword evidence="5 13" id="KW-0808">Transferase</keyword>
<dbReference type="InterPro" id="IPR014492">
    <property type="entry name" value="PolyA_polymerase"/>
</dbReference>
<proteinExistence type="inferred from homology"/>
<dbReference type="OrthoDB" id="412748at2759"/>
<evidence type="ECO:0000256" key="13">
    <source>
        <dbReference type="PIRNR" id="PIRNR018425"/>
    </source>
</evidence>
<dbReference type="GO" id="GO:0003723">
    <property type="term" value="F:RNA binding"/>
    <property type="evidence" value="ECO:0007669"/>
    <property type="project" value="UniProtKB-UniRule"/>
</dbReference>
<dbReference type="GO" id="GO:1990817">
    <property type="term" value="F:poly(A) RNA polymerase activity"/>
    <property type="evidence" value="ECO:0007669"/>
    <property type="project" value="UniProtKB-UniRule"/>
</dbReference>
<feature type="binding site" evidence="15">
    <location>
        <position position="102"/>
    </location>
    <ligand>
        <name>Mg(2+)</name>
        <dbReference type="ChEBI" id="CHEBI:18420"/>
        <label>2</label>
        <note>catalytic</note>
    </ligand>
</feature>
<evidence type="ECO:0000256" key="3">
    <source>
        <dbReference type="ARBA" id="ARBA00010912"/>
    </source>
</evidence>
<dbReference type="Gene3D" id="1.10.1410.10">
    <property type="match status" value="1"/>
</dbReference>
<comment type="similarity">
    <text evidence="3 13">Belongs to the poly(A) polymerase family.</text>
</comment>
<dbReference type="InterPro" id="IPR048840">
    <property type="entry name" value="PolA_pol_NTPase"/>
</dbReference>
<comment type="subcellular location">
    <subcellularLocation>
        <location evidence="2 13">Nucleus</location>
    </subcellularLocation>
</comment>
<feature type="binding site" evidence="15">
    <location>
        <position position="156"/>
    </location>
    <ligand>
        <name>Mg(2+)</name>
        <dbReference type="ChEBI" id="CHEBI:18420"/>
        <label>2</label>
        <note>catalytic</note>
    </ligand>
</feature>
<evidence type="ECO:0000256" key="15">
    <source>
        <dbReference type="PIRSR" id="PIRSR018425-2"/>
    </source>
</evidence>
<organism evidence="20 21">
    <name type="scientific">Terfezia boudieri ATCC MYA-4762</name>
    <dbReference type="NCBI Taxonomy" id="1051890"/>
    <lineage>
        <taxon>Eukaryota</taxon>
        <taxon>Fungi</taxon>
        <taxon>Dikarya</taxon>
        <taxon>Ascomycota</taxon>
        <taxon>Pezizomycotina</taxon>
        <taxon>Pezizomycetes</taxon>
        <taxon>Pezizales</taxon>
        <taxon>Pezizaceae</taxon>
        <taxon>Terfezia</taxon>
    </lineage>
</organism>
<dbReference type="InParanoid" id="A0A3N4M2K8"/>
<feature type="binding site" evidence="14">
    <location>
        <position position="156"/>
    </location>
    <ligand>
        <name>ATP</name>
        <dbReference type="ChEBI" id="CHEBI:30616"/>
    </ligand>
</feature>
<sequence>MYDSAPKQWGVTPPISIVGPTDTENAVNQALVEELKRQNSFESPEESQKRIAVLNQLQKVTEEFVRQVCAAKGLPDGVIKSSGGKIFTFGSYRLGVYGPGSDIDTLLLCPSPIHRPDFFQYLPPILQTYAQVTELTPVLDAFVPIIKFKFSGISIDLIFARLNLQSVPRDLTLEDKNLLRGSDEVNLRCLNGTRVTDEILQLVPRVGVFRGALRGIKLWAQRRAIYANVVGFPGGVAWAMLVARICQLYPQAVSAVVISKFFRILGQWSWPTPVLLKGIEDGPLNVKVWNPKIYASDRHHLMPIITPAYPSMCATHNITKSTKEIIMREMKRAAEIMDKIMIGEEEWSVLFKKHEFFTKGYKYYLAIVAASKDAEGQLLWSGMVESKLRLLVMNLEKLDTIALAHPFNKGFDKVHYCHTDNEAEAIAKGGCLGKNLEGVKSMPADLGKKDAAGNSPPREGNGESEQGPMKVWTTTHYVGIEVHPNITKRLDISWPVHEFYDLCRNWQSYDEDMHSIHIDLVRSFELPDDVFSEGEVKPTKTLKKKKAGPKKRGASEAGIDEVRILPKTSILDVTGCRARGRLPLGWCDNEDTPRVAARPRRDK</sequence>
<dbReference type="FunFam" id="3.30.70.590:FF:000003">
    <property type="entry name" value="Poly(A) polymerase"/>
    <property type="match status" value="1"/>
</dbReference>
<evidence type="ECO:0000313" key="21">
    <source>
        <dbReference type="Proteomes" id="UP000267821"/>
    </source>
</evidence>
<comment type="cofactor">
    <cofactor evidence="15">
        <name>Mg(2+)</name>
        <dbReference type="ChEBI" id="CHEBI:18420"/>
    </cofactor>
    <text evidence="15">Binds 2 magnesium ions. Also active with manganese.</text>
</comment>
<dbReference type="FunFam" id="1.10.1410.10:FF:000001">
    <property type="entry name" value="Putative poly(A) polymerase gamma"/>
    <property type="match status" value="1"/>
</dbReference>
<evidence type="ECO:0000256" key="1">
    <source>
        <dbReference type="ARBA" id="ARBA00001936"/>
    </source>
</evidence>
<dbReference type="GO" id="GO:0005634">
    <property type="term" value="C:nucleus"/>
    <property type="evidence" value="ECO:0007669"/>
    <property type="project" value="UniProtKB-SubCell"/>
</dbReference>
<evidence type="ECO:0000256" key="12">
    <source>
        <dbReference type="ARBA" id="ARBA00023242"/>
    </source>
</evidence>
<gene>
    <name evidence="20" type="ORF">L211DRAFT_777326</name>
</gene>
<feature type="binding site" evidence="14">
    <location>
        <begin position="235"/>
        <end position="236"/>
    </location>
    <ligand>
        <name>ATP</name>
        <dbReference type="ChEBI" id="CHEBI:30616"/>
    </ligand>
</feature>
<protein>
    <recommendedName>
        <fullName evidence="13">Poly(A) polymerase</fullName>
        <ecNumber evidence="13">2.7.7.19</ecNumber>
    </recommendedName>
</protein>
<evidence type="ECO:0000256" key="10">
    <source>
        <dbReference type="ARBA" id="ARBA00022884"/>
    </source>
</evidence>
<keyword evidence="4 13" id="KW-0507">mRNA processing</keyword>
<feature type="binding site" evidence="15">
    <location>
        <position position="104"/>
    </location>
    <ligand>
        <name>Mg(2+)</name>
        <dbReference type="ChEBI" id="CHEBI:18420"/>
        <label>1</label>
        <note>catalytic</note>
    </ligand>
</feature>
<dbReference type="EC" id="2.7.7.19" evidence="13"/>
<keyword evidence="7 13" id="KW-0547">Nucleotide-binding</keyword>
<dbReference type="GO" id="GO:0005524">
    <property type="term" value="F:ATP binding"/>
    <property type="evidence" value="ECO:0007669"/>
    <property type="project" value="UniProtKB-UniRule"/>
</dbReference>
<dbReference type="InterPro" id="IPR007012">
    <property type="entry name" value="PolA_pol_cen_dom"/>
</dbReference>
<dbReference type="SUPFAM" id="SSF81631">
    <property type="entry name" value="PAP/OAS1 substrate-binding domain"/>
    <property type="match status" value="1"/>
</dbReference>
<feature type="binding site" evidence="14">
    <location>
        <begin position="102"/>
        <end position="104"/>
    </location>
    <ligand>
        <name>ATP</name>
        <dbReference type="ChEBI" id="CHEBI:30616"/>
    </ligand>
</feature>
<feature type="binding site" evidence="15">
    <location>
        <position position="102"/>
    </location>
    <ligand>
        <name>Mg(2+)</name>
        <dbReference type="ChEBI" id="CHEBI:18420"/>
        <label>1</label>
        <note>catalytic</note>
    </ligand>
</feature>
<dbReference type="Pfam" id="PF20750">
    <property type="entry name" value="PAP_NTPase"/>
    <property type="match status" value="1"/>
</dbReference>
<dbReference type="GO" id="GO:0046872">
    <property type="term" value="F:metal ion binding"/>
    <property type="evidence" value="ECO:0007669"/>
    <property type="project" value="UniProtKB-KW"/>
</dbReference>
<evidence type="ECO:0000256" key="11">
    <source>
        <dbReference type="ARBA" id="ARBA00023211"/>
    </source>
</evidence>
<dbReference type="Pfam" id="PF04926">
    <property type="entry name" value="PAP_RNA-bind"/>
    <property type="match status" value="1"/>
</dbReference>
<dbReference type="SUPFAM" id="SSF81301">
    <property type="entry name" value="Nucleotidyltransferase"/>
    <property type="match status" value="1"/>
</dbReference>
<keyword evidence="10" id="KW-0694">RNA-binding</keyword>
<keyword evidence="21" id="KW-1185">Reference proteome</keyword>
<comment type="function">
    <text evidence="13">Polymerase that creates the 3'-poly(A) tail of mRNA's.</text>
</comment>
<dbReference type="FunFam" id="3.30.460.10:FF:000002">
    <property type="entry name" value="Poly(A) polymerase alpha, putative"/>
    <property type="match status" value="1"/>
</dbReference>
<evidence type="ECO:0000256" key="14">
    <source>
        <dbReference type="PIRSR" id="PIRSR018425-1"/>
    </source>
</evidence>
<evidence type="ECO:0000256" key="6">
    <source>
        <dbReference type="ARBA" id="ARBA00022723"/>
    </source>
</evidence>
<evidence type="ECO:0000256" key="2">
    <source>
        <dbReference type="ARBA" id="ARBA00004123"/>
    </source>
</evidence>
<accession>A0A3N4M2K8</accession>
<keyword evidence="8 13" id="KW-0067">ATP-binding</keyword>
<dbReference type="GO" id="GO:0031123">
    <property type="term" value="P:RNA 3'-end processing"/>
    <property type="evidence" value="ECO:0007669"/>
    <property type="project" value="InterPro"/>
</dbReference>
<dbReference type="Gene3D" id="3.30.70.590">
    <property type="entry name" value="Poly(A) polymerase predicted RNA binding domain"/>
    <property type="match status" value="1"/>
</dbReference>
<keyword evidence="9 15" id="KW-0460">Magnesium</keyword>
<feature type="domain" description="Poly(A) polymerase central" evidence="18">
    <location>
        <begin position="208"/>
        <end position="353"/>
    </location>
</feature>
<evidence type="ECO:0000259" key="17">
    <source>
        <dbReference type="Pfam" id="PF04926"/>
    </source>
</evidence>
<keyword evidence="6 15" id="KW-0479">Metal-binding</keyword>
<dbReference type="InterPro" id="IPR007010">
    <property type="entry name" value="PolA_pol_RNA-bd_dom"/>
</dbReference>
<evidence type="ECO:0000256" key="7">
    <source>
        <dbReference type="ARBA" id="ARBA00022741"/>
    </source>
</evidence>
<evidence type="ECO:0000256" key="16">
    <source>
        <dbReference type="SAM" id="MobiDB-lite"/>
    </source>
</evidence>
<feature type="binding site" evidence="14">
    <location>
        <position position="217"/>
    </location>
    <ligand>
        <name>ATP</name>
        <dbReference type="ChEBI" id="CHEBI:30616"/>
    </ligand>
</feature>
<evidence type="ECO:0000256" key="9">
    <source>
        <dbReference type="ARBA" id="ARBA00022842"/>
    </source>
</evidence>
<dbReference type="AlphaFoldDB" id="A0A3N4M2K8"/>
<dbReference type="Pfam" id="PF04928">
    <property type="entry name" value="PAP_central"/>
    <property type="match status" value="1"/>
</dbReference>
<keyword evidence="12 13" id="KW-0539">Nucleus</keyword>
<dbReference type="Gene3D" id="3.30.460.10">
    <property type="entry name" value="Beta Polymerase, domain 2"/>
    <property type="match status" value="1"/>
</dbReference>
<dbReference type="PANTHER" id="PTHR10682:SF10">
    <property type="entry name" value="POLYNUCLEOTIDE ADENYLYLTRANSFERASE"/>
    <property type="match status" value="1"/>
</dbReference>
<dbReference type="SUPFAM" id="SSF55003">
    <property type="entry name" value="PAP/Archaeal CCA-adding enzyme, C-terminal domain"/>
    <property type="match status" value="1"/>
</dbReference>
<keyword evidence="11" id="KW-0464">Manganese</keyword>
<evidence type="ECO:0000259" key="19">
    <source>
        <dbReference type="Pfam" id="PF20750"/>
    </source>
</evidence>